<evidence type="ECO:0000313" key="2">
    <source>
        <dbReference type="Proteomes" id="UP000308652"/>
    </source>
</evidence>
<dbReference type="InterPro" id="IPR032675">
    <property type="entry name" value="LRR_dom_sf"/>
</dbReference>
<organism evidence="1 2">
    <name type="scientific">Crucibulum laeve</name>
    <dbReference type="NCBI Taxonomy" id="68775"/>
    <lineage>
        <taxon>Eukaryota</taxon>
        <taxon>Fungi</taxon>
        <taxon>Dikarya</taxon>
        <taxon>Basidiomycota</taxon>
        <taxon>Agaricomycotina</taxon>
        <taxon>Agaricomycetes</taxon>
        <taxon>Agaricomycetidae</taxon>
        <taxon>Agaricales</taxon>
        <taxon>Agaricineae</taxon>
        <taxon>Nidulariaceae</taxon>
        <taxon>Crucibulum</taxon>
    </lineage>
</organism>
<sequence>MQGRRHISVDEDLKDLLQPFHTTDISPGDTDVYAHASAHTSWQDLTKSLEDERSSIIIQAKSLTEQLAKTAVQLQHTQKEMNLCTSLLSSPSRLPLEILSEIFLSVQKSGDDYRYSHLILQQVCSMWKLAAQSTPQLWIHHLELHVNGPNPATKLFPFLGSDFVNLESIMIELDSSSKEPDTAVLSLRHAIHLRRLDLSSSRAHPPADIAWSSLTSLSLAGGDQAAEVKIDAWREIFQQCFHLKHGVFGVIGIENWSPSADLQTTVFNHLETLKFYLRGDIDSTLFTGFQLPRLIDLEISVDRDESWFIWIPEYPNFDSLERLTLERVTISPSEFVQLSDNMASLLHLKVDFRPRSERQARILQALTWSTDRPSSLPGILPLLQTMELWYMGRHNEWETYADMFRSRWRPEVTIPSRFKVHLSIPVDPDPSVDKLVDACCRASATGVTVSTDEDFRLDRYYLAS</sequence>
<evidence type="ECO:0000313" key="1">
    <source>
        <dbReference type="EMBL" id="TFK34135.1"/>
    </source>
</evidence>
<protein>
    <submittedName>
        <fullName evidence="1">Uncharacterized protein</fullName>
    </submittedName>
</protein>
<dbReference type="SUPFAM" id="SSF52047">
    <property type="entry name" value="RNI-like"/>
    <property type="match status" value="1"/>
</dbReference>
<dbReference type="AlphaFoldDB" id="A0A5C3LMW5"/>
<accession>A0A5C3LMW5</accession>
<dbReference type="STRING" id="68775.A0A5C3LMW5"/>
<dbReference type="Gene3D" id="3.80.10.10">
    <property type="entry name" value="Ribonuclease Inhibitor"/>
    <property type="match status" value="1"/>
</dbReference>
<gene>
    <name evidence="1" type="ORF">BDQ12DRAFT_715485</name>
</gene>
<proteinExistence type="predicted"/>
<reference evidence="1 2" key="1">
    <citation type="journal article" date="2019" name="Nat. Ecol. Evol.">
        <title>Megaphylogeny resolves global patterns of mushroom evolution.</title>
        <authorList>
            <person name="Varga T."/>
            <person name="Krizsan K."/>
            <person name="Foldi C."/>
            <person name="Dima B."/>
            <person name="Sanchez-Garcia M."/>
            <person name="Sanchez-Ramirez S."/>
            <person name="Szollosi G.J."/>
            <person name="Szarkandi J.G."/>
            <person name="Papp V."/>
            <person name="Albert L."/>
            <person name="Andreopoulos W."/>
            <person name="Angelini C."/>
            <person name="Antonin V."/>
            <person name="Barry K.W."/>
            <person name="Bougher N.L."/>
            <person name="Buchanan P."/>
            <person name="Buyck B."/>
            <person name="Bense V."/>
            <person name="Catcheside P."/>
            <person name="Chovatia M."/>
            <person name="Cooper J."/>
            <person name="Damon W."/>
            <person name="Desjardin D."/>
            <person name="Finy P."/>
            <person name="Geml J."/>
            <person name="Haridas S."/>
            <person name="Hughes K."/>
            <person name="Justo A."/>
            <person name="Karasinski D."/>
            <person name="Kautmanova I."/>
            <person name="Kiss B."/>
            <person name="Kocsube S."/>
            <person name="Kotiranta H."/>
            <person name="LaButti K.M."/>
            <person name="Lechner B.E."/>
            <person name="Liimatainen K."/>
            <person name="Lipzen A."/>
            <person name="Lukacs Z."/>
            <person name="Mihaltcheva S."/>
            <person name="Morgado L.N."/>
            <person name="Niskanen T."/>
            <person name="Noordeloos M.E."/>
            <person name="Ohm R.A."/>
            <person name="Ortiz-Santana B."/>
            <person name="Ovrebo C."/>
            <person name="Racz N."/>
            <person name="Riley R."/>
            <person name="Savchenko A."/>
            <person name="Shiryaev A."/>
            <person name="Soop K."/>
            <person name="Spirin V."/>
            <person name="Szebenyi C."/>
            <person name="Tomsovsky M."/>
            <person name="Tulloss R.E."/>
            <person name="Uehling J."/>
            <person name="Grigoriev I.V."/>
            <person name="Vagvolgyi C."/>
            <person name="Papp T."/>
            <person name="Martin F.M."/>
            <person name="Miettinen O."/>
            <person name="Hibbett D.S."/>
            <person name="Nagy L.G."/>
        </authorList>
    </citation>
    <scope>NUCLEOTIDE SEQUENCE [LARGE SCALE GENOMIC DNA]</scope>
    <source>
        <strain evidence="1 2">CBS 166.37</strain>
    </source>
</reference>
<name>A0A5C3LMW5_9AGAR</name>
<dbReference type="InterPro" id="IPR036047">
    <property type="entry name" value="F-box-like_dom_sf"/>
</dbReference>
<dbReference type="EMBL" id="ML213636">
    <property type="protein sequence ID" value="TFK34135.1"/>
    <property type="molecule type" value="Genomic_DNA"/>
</dbReference>
<dbReference type="SUPFAM" id="SSF81383">
    <property type="entry name" value="F-box domain"/>
    <property type="match status" value="1"/>
</dbReference>
<keyword evidence="2" id="KW-1185">Reference proteome</keyword>
<dbReference type="Proteomes" id="UP000308652">
    <property type="component" value="Unassembled WGS sequence"/>
</dbReference>